<dbReference type="InterPro" id="IPR001356">
    <property type="entry name" value="HD"/>
</dbReference>
<feature type="coiled-coil region" evidence="11">
    <location>
        <begin position="106"/>
        <end position="145"/>
    </location>
</feature>
<evidence type="ECO:0000256" key="10">
    <source>
        <dbReference type="RuleBase" id="RU000682"/>
    </source>
</evidence>
<feature type="region of interest" description="Disordered" evidence="12">
    <location>
        <begin position="22"/>
        <end position="62"/>
    </location>
</feature>
<feature type="domain" description="START" evidence="14">
    <location>
        <begin position="209"/>
        <end position="399"/>
    </location>
</feature>
<feature type="compositionally biased region" description="Basic residues" evidence="12">
    <location>
        <begin position="50"/>
        <end position="62"/>
    </location>
</feature>
<dbReference type="CDD" id="cd08875">
    <property type="entry name" value="START_ArGLABRA2_like"/>
    <property type="match status" value="1"/>
</dbReference>
<evidence type="ECO:0000259" key="13">
    <source>
        <dbReference type="PROSITE" id="PS50071"/>
    </source>
</evidence>
<feature type="domain" description="Homeobox" evidence="13">
    <location>
        <begin position="52"/>
        <end position="112"/>
    </location>
</feature>
<evidence type="ECO:0000259" key="14">
    <source>
        <dbReference type="PROSITE" id="PS50848"/>
    </source>
</evidence>
<evidence type="ECO:0000256" key="3">
    <source>
        <dbReference type="ARBA" id="ARBA00023015"/>
    </source>
</evidence>
<evidence type="ECO:0000256" key="12">
    <source>
        <dbReference type="SAM" id="MobiDB-lite"/>
    </source>
</evidence>
<sequence length="615" mass="67944">MASHGELRLIGENYDPGFIGMMKEDDGYGSSDDFEGALGNDQDTADNGRPPRKKKKKFHRHNPHQIHELESFFKECPHPEEKQRRELSRRLGLESKQIKFWFQNRRTQMKTQLERHENVILKQENDKLRAENDLLRQAIASAICNNCGVPAVPDEISYEPSQLMIENSRLKDELNRARALTNNTSLPMGFEFGHGATMPLMNPSFAYEMPYDKSALVDVALAAMDELIKMAQMGSPLWIKGFGDGMETLNLEEYKRTFSSFIGMKPSGFTTEATRETAMVPLRGLALVDTLMDANCWAEMFPCMISRAVTIDVLSSGKGVTRHNALQLMEAEFQVLSPLVPIRQVQFIRFCKQHSDSVWAIVDVSINLSNAANALMFANCRRLPSGCVIQDMDNKYSKIATLRRQYSSLALLMSPDIHGEDINTVGKKSMLKLAQRMAYNFSAGIGASSVNKWDKLNVGNVGEDVRVMTRKNAMYSVAKGPGQGNCVSILRGAAVNGSDTNMLILQETWSDDCGALIVYAPVDASSIRVVMNGGDSSHVALLPSGFAILPGVQTDGPSMQPDIDENTSDGCILTVGFQILVNSVPTAKLTVESVETVNHLLTCTVEKIKAALSVT</sequence>
<evidence type="ECO:0000313" key="16">
    <source>
        <dbReference type="Proteomes" id="UP000239757"/>
    </source>
</evidence>
<name>A0A2P5XNJ5_GOSBA</name>
<evidence type="ECO:0000256" key="9">
    <source>
        <dbReference type="PROSITE-ProRule" id="PRU00108"/>
    </source>
</evidence>
<evidence type="ECO:0000313" key="15">
    <source>
        <dbReference type="EMBL" id="PPS04854.1"/>
    </source>
</evidence>
<dbReference type="Pfam" id="PF01852">
    <property type="entry name" value="START"/>
    <property type="match status" value="1"/>
</dbReference>
<dbReference type="GO" id="GO:0005634">
    <property type="term" value="C:nucleus"/>
    <property type="evidence" value="ECO:0007669"/>
    <property type="project" value="UniProtKB-SubCell"/>
</dbReference>
<dbReference type="SUPFAM" id="SSF46689">
    <property type="entry name" value="Homeodomain-like"/>
    <property type="match status" value="1"/>
</dbReference>
<dbReference type="CDD" id="cd00086">
    <property type="entry name" value="homeodomain"/>
    <property type="match status" value="1"/>
</dbReference>
<dbReference type="Pfam" id="PF00046">
    <property type="entry name" value="Homeodomain"/>
    <property type="match status" value="1"/>
</dbReference>
<gene>
    <name evidence="15" type="ORF">GOBAR_AA15809</name>
</gene>
<evidence type="ECO:0000256" key="2">
    <source>
        <dbReference type="ARBA" id="ARBA00006789"/>
    </source>
</evidence>
<dbReference type="SMART" id="SM00389">
    <property type="entry name" value="HOX"/>
    <property type="match status" value="1"/>
</dbReference>
<comment type="subcellular location">
    <subcellularLocation>
        <location evidence="1 9 10">Nucleus</location>
    </subcellularLocation>
</comment>
<dbReference type="PROSITE" id="PS00027">
    <property type="entry name" value="HOMEOBOX_1"/>
    <property type="match status" value="1"/>
</dbReference>
<comment type="similarity">
    <text evidence="2">Belongs to the HD-ZIP homeobox family. Class IV subfamily.</text>
</comment>
<evidence type="ECO:0000256" key="7">
    <source>
        <dbReference type="ARBA" id="ARBA00023163"/>
    </source>
</evidence>
<keyword evidence="3" id="KW-0805">Transcription regulation</keyword>
<evidence type="ECO:0000256" key="4">
    <source>
        <dbReference type="ARBA" id="ARBA00023054"/>
    </source>
</evidence>
<dbReference type="PROSITE" id="PS50071">
    <property type="entry name" value="HOMEOBOX_2"/>
    <property type="match status" value="1"/>
</dbReference>
<dbReference type="AlphaFoldDB" id="A0A2P5XNJ5"/>
<dbReference type="Pfam" id="PF25797">
    <property type="entry name" value="PDF2_C"/>
    <property type="match status" value="2"/>
</dbReference>
<keyword evidence="8 9" id="KW-0539">Nucleus</keyword>
<keyword evidence="7" id="KW-0804">Transcription</keyword>
<dbReference type="GO" id="GO:0003677">
    <property type="term" value="F:DNA binding"/>
    <property type="evidence" value="ECO:0007669"/>
    <property type="project" value="UniProtKB-UniRule"/>
</dbReference>
<organism evidence="15 16">
    <name type="scientific">Gossypium barbadense</name>
    <name type="common">Sea Island cotton</name>
    <name type="synonym">Hibiscus barbadensis</name>
    <dbReference type="NCBI Taxonomy" id="3634"/>
    <lineage>
        <taxon>Eukaryota</taxon>
        <taxon>Viridiplantae</taxon>
        <taxon>Streptophyta</taxon>
        <taxon>Embryophyta</taxon>
        <taxon>Tracheophyta</taxon>
        <taxon>Spermatophyta</taxon>
        <taxon>Magnoliopsida</taxon>
        <taxon>eudicotyledons</taxon>
        <taxon>Gunneridae</taxon>
        <taxon>Pentapetalae</taxon>
        <taxon>rosids</taxon>
        <taxon>malvids</taxon>
        <taxon>Malvales</taxon>
        <taxon>Malvaceae</taxon>
        <taxon>Malvoideae</taxon>
        <taxon>Gossypium</taxon>
    </lineage>
</organism>
<dbReference type="PROSITE" id="PS50848">
    <property type="entry name" value="START"/>
    <property type="match status" value="1"/>
</dbReference>
<dbReference type="InterPro" id="IPR042160">
    <property type="entry name" value="HD-Zip_IV"/>
</dbReference>
<evidence type="ECO:0000256" key="6">
    <source>
        <dbReference type="ARBA" id="ARBA00023155"/>
    </source>
</evidence>
<dbReference type="Proteomes" id="UP000239757">
    <property type="component" value="Unassembled WGS sequence"/>
</dbReference>
<feature type="DNA-binding region" description="Homeobox" evidence="9">
    <location>
        <begin position="54"/>
        <end position="113"/>
    </location>
</feature>
<proteinExistence type="inferred from homology"/>
<reference evidence="15 16" key="1">
    <citation type="submission" date="2015-01" db="EMBL/GenBank/DDBJ databases">
        <title>Genome of allotetraploid Gossypium barbadense reveals genomic plasticity and fiber elongation in cotton evolution.</title>
        <authorList>
            <person name="Chen X."/>
            <person name="Liu X."/>
            <person name="Zhao B."/>
            <person name="Zheng H."/>
            <person name="Hu Y."/>
            <person name="Lu G."/>
            <person name="Yang C."/>
            <person name="Chen J."/>
            <person name="Shan C."/>
            <person name="Zhang L."/>
            <person name="Zhou Y."/>
            <person name="Wang L."/>
            <person name="Guo W."/>
            <person name="Bai Y."/>
            <person name="Ruan J."/>
            <person name="Shangguan X."/>
            <person name="Mao Y."/>
            <person name="Jiang J."/>
            <person name="Zhu Y."/>
            <person name="Lei J."/>
            <person name="Kang H."/>
            <person name="Chen S."/>
            <person name="He X."/>
            <person name="Wang R."/>
            <person name="Wang Y."/>
            <person name="Chen J."/>
            <person name="Wang L."/>
            <person name="Yu S."/>
            <person name="Wang B."/>
            <person name="Wei J."/>
            <person name="Song S."/>
            <person name="Lu X."/>
            <person name="Gao Z."/>
            <person name="Gu W."/>
            <person name="Deng X."/>
            <person name="Ma D."/>
            <person name="Wang S."/>
            <person name="Liang W."/>
            <person name="Fang L."/>
            <person name="Cai C."/>
            <person name="Zhu X."/>
            <person name="Zhou B."/>
            <person name="Zhang Y."/>
            <person name="Chen Z."/>
            <person name="Xu S."/>
            <person name="Zhu R."/>
            <person name="Wang S."/>
            <person name="Zhang T."/>
            <person name="Zhao G."/>
        </authorList>
    </citation>
    <scope>NUCLEOTIDE SEQUENCE [LARGE SCALE GENOMIC DNA]</scope>
    <source>
        <strain evidence="16">cv. Xinhai21</strain>
        <tissue evidence="15">Leaf</tissue>
    </source>
</reference>
<evidence type="ECO:0008006" key="17">
    <source>
        <dbReference type="Google" id="ProtNLM"/>
    </source>
</evidence>
<dbReference type="PANTHER" id="PTHR45654">
    <property type="entry name" value="HOMEOBOX-LEUCINE ZIPPER PROTEIN MERISTEM L1"/>
    <property type="match status" value="1"/>
</dbReference>
<dbReference type="InterPro" id="IPR057993">
    <property type="entry name" value="HD-Zip_IV_C"/>
</dbReference>
<accession>A0A2P5XNJ5</accession>
<evidence type="ECO:0000256" key="5">
    <source>
        <dbReference type="ARBA" id="ARBA00023125"/>
    </source>
</evidence>
<evidence type="ECO:0000256" key="8">
    <source>
        <dbReference type="ARBA" id="ARBA00023242"/>
    </source>
</evidence>
<dbReference type="InterPro" id="IPR002913">
    <property type="entry name" value="START_lipid-bd_dom"/>
</dbReference>
<dbReference type="SUPFAM" id="SSF55961">
    <property type="entry name" value="Bet v1-like"/>
    <property type="match status" value="1"/>
</dbReference>
<protein>
    <recommendedName>
        <fullName evidence="17">Homeobox domain-containing protein</fullName>
    </recommendedName>
</protein>
<dbReference type="FunFam" id="1.10.10.60:FF:000229">
    <property type="entry name" value="Homeobox-leucine zipper protein HDG1"/>
    <property type="match status" value="1"/>
</dbReference>
<dbReference type="PANTHER" id="PTHR45654:SF107">
    <property type="entry name" value="HOMEOBOX-LEUCINE ZIPPER PROTEIN ANTHOCYANINLESS 2-LIKE ISOFORM X1"/>
    <property type="match status" value="1"/>
</dbReference>
<keyword evidence="4 11" id="KW-0175">Coiled coil</keyword>
<dbReference type="InterPro" id="IPR017970">
    <property type="entry name" value="Homeobox_CS"/>
</dbReference>
<evidence type="ECO:0000256" key="1">
    <source>
        <dbReference type="ARBA" id="ARBA00004123"/>
    </source>
</evidence>
<dbReference type="InterPro" id="IPR009057">
    <property type="entry name" value="Homeodomain-like_sf"/>
</dbReference>
<evidence type="ECO:0000256" key="11">
    <source>
        <dbReference type="SAM" id="Coils"/>
    </source>
</evidence>
<dbReference type="GO" id="GO:0000981">
    <property type="term" value="F:DNA-binding transcription factor activity, RNA polymerase II-specific"/>
    <property type="evidence" value="ECO:0007669"/>
    <property type="project" value="InterPro"/>
</dbReference>
<keyword evidence="5 9" id="KW-0238">DNA-binding</keyword>
<dbReference type="EMBL" id="KZ664540">
    <property type="protein sequence ID" value="PPS04854.1"/>
    <property type="molecule type" value="Genomic_DNA"/>
</dbReference>
<dbReference type="Gene3D" id="1.10.10.60">
    <property type="entry name" value="Homeodomain-like"/>
    <property type="match status" value="1"/>
</dbReference>
<dbReference type="GO" id="GO:0008289">
    <property type="term" value="F:lipid binding"/>
    <property type="evidence" value="ECO:0007669"/>
    <property type="project" value="InterPro"/>
</dbReference>
<dbReference type="SMART" id="SM00234">
    <property type="entry name" value="START"/>
    <property type="match status" value="1"/>
</dbReference>
<dbReference type="OrthoDB" id="6159439at2759"/>
<keyword evidence="6 9" id="KW-0371">Homeobox</keyword>